<evidence type="ECO:0000313" key="2">
    <source>
        <dbReference type="Proteomes" id="UP001266305"/>
    </source>
</evidence>
<accession>A0ABQ9UEH5</accession>
<dbReference type="EMBL" id="JASSZA010000013">
    <property type="protein sequence ID" value="KAK2095003.1"/>
    <property type="molecule type" value="Genomic_DNA"/>
</dbReference>
<sequence length="75" mass="8289">PLVVPVSLDWINLLVSCQEIFGKDFFALQALVGHRTTIAIIPIKSQAEIDHHIPLAPNQVETQKELESTEGRADS</sequence>
<keyword evidence="2" id="KW-1185">Reference proteome</keyword>
<gene>
    <name evidence="1" type="ORF">P7K49_026419</name>
</gene>
<evidence type="ECO:0000313" key="1">
    <source>
        <dbReference type="EMBL" id="KAK2095003.1"/>
    </source>
</evidence>
<comment type="caution">
    <text evidence="1">The sequence shown here is derived from an EMBL/GenBank/DDBJ whole genome shotgun (WGS) entry which is preliminary data.</text>
</comment>
<protein>
    <submittedName>
        <fullName evidence="1">Uncharacterized protein</fullName>
    </submittedName>
</protein>
<proteinExistence type="predicted"/>
<dbReference type="Proteomes" id="UP001266305">
    <property type="component" value="Unassembled WGS sequence"/>
</dbReference>
<feature type="non-terminal residue" evidence="1">
    <location>
        <position position="1"/>
    </location>
</feature>
<reference evidence="1 2" key="1">
    <citation type="submission" date="2023-05" db="EMBL/GenBank/DDBJ databases">
        <title>B98-5 Cell Line De Novo Hybrid Assembly: An Optical Mapping Approach.</title>
        <authorList>
            <person name="Kananen K."/>
            <person name="Auerbach J.A."/>
            <person name="Kautto E."/>
            <person name="Blachly J.S."/>
        </authorList>
    </citation>
    <scope>NUCLEOTIDE SEQUENCE [LARGE SCALE GENOMIC DNA]</scope>
    <source>
        <strain evidence="1">B95-8</strain>
        <tissue evidence="1">Cell line</tissue>
    </source>
</reference>
<organism evidence="1 2">
    <name type="scientific">Saguinus oedipus</name>
    <name type="common">Cotton-top tamarin</name>
    <name type="synonym">Oedipomidas oedipus</name>
    <dbReference type="NCBI Taxonomy" id="9490"/>
    <lineage>
        <taxon>Eukaryota</taxon>
        <taxon>Metazoa</taxon>
        <taxon>Chordata</taxon>
        <taxon>Craniata</taxon>
        <taxon>Vertebrata</taxon>
        <taxon>Euteleostomi</taxon>
        <taxon>Mammalia</taxon>
        <taxon>Eutheria</taxon>
        <taxon>Euarchontoglires</taxon>
        <taxon>Primates</taxon>
        <taxon>Haplorrhini</taxon>
        <taxon>Platyrrhini</taxon>
        <taxon>Cebidae</taxon>
        <taxon>Callitrichinae</taxon>
        <taxon>Saguinus</taxon>
    </lineage>
</organism>
<name>A0ABQ9UEH5_SAGOE</name>